<keyword evidence="3 6" id="KW-0812">Transmembrane</keyword>
<dbReference type="EMBL" id="BOOA01000028">
    <property type="protein sequence ID" value="GIH25379.1"/>
    <property type="molecule type" value="Genomic_DNA"/>
</dbReference>
<evidence type="ECO:0000256" key="6">
    <source>
        <dbReference type="SAM" id="Phobius"/>
    </source>
</evidence>
<proteinExistence type="predicted"/>
<protein>
    <recommendedName>
        <fullName evidence="9">Polysaccharide biosynthesis protein C-terminal domain-containing protein</fullName>
    </recommendedName>
</protein>
<comment type="caution">
    <text evidence="7">The sequence shown here is derived from an EMBL/GenBank/DDBJ whole genome shotgun (WGS) entry which is preliminary data.</text>
</comment>
<dbReference type="Proteomes" id="UP000640052">
    <property type="component" value="Unassembled WGS sequence"/>
</dbReference>
<dbReference type="PANTHER" id="PTHR30250">
    <property type="entry name" value="PST FAMILY PREDICTED COLANIC ACID TRANSPORTER"/>
    <property type="match status" value="1"/>
</dbReference>
<evidence type="ECO:0000256" key="5">
    <source>
        <dbReference type="ARBA" id="ARBA00023136"/>
    </source>
</evidence>
<sequence>MAAAIQAVFQRLDIVVVAFLAGPAEAAMYTAATRFKILGQLANQGLAQATQPRLIQAITTNNHAEAKRLYRQTTRTLVALTWPIWIGYAVFAPWLLALFGPSYPQAVDIALILSATMMIATACGMVDVLLIASGRTTASLVNVIVAVTVTIALDLLLVPALGALGAALGWSAGVLVKNILPLIQVHTFRPRIAI</sequence>
<keyword evidence="2" id="KW-1003">Cell membrane</keyword>
<dbReference type="GO" id="GO:0015297">
    <property type="term" value="F:antiporter activity"/>
    <property type="evidence" value="ECO:0007669"/>
    <property type="project" value="InterPro"/>
</dbReference>
<feature type="transmembrane region" description="Helical" evidence="6">
    <location>
        <begin position="109"/>
        <end position="132"/>
    </location>
</feature>
<gene>
    <name evidence="7" type="ORF">Aph01nite_36890</name>
</gene>
<keyword evidence="8" id="KW-1185">Reference proteome</keyword>
<dbReference type="InterPro" id="IPR050833">
    <property type="entry name" value="Poly_Biosynth_Transport"/>
</dbReference>
<reference evidence="7" key="1">
    <citation type="submission" date="2021-01" db="EMBL/GenBank/DDBJ databases">
        <title>Whole genome shotgun sequence of Acrocarpospora phusangensis NBRC 108782.</title>
        <authorList>
            <person name="Komaki H."/>
            <person name="Tamura T."/>
        </authorList>
    </citation>
    <scope>NUCLEOTIDE SEQUENCE</scope>
    <source>
        <strain evidence="7">NBRC 108782</strain>
    </source>
</reference>
<evidence type="ECO:0000256" key="3">
    <source>
        <dbReference type="ARBA" id="ARBA00022692"/>
    </source>
</evidence>
<evidence type="ECO:0000313" key="8">
    <source>
        <dbReference type="Proteomes" id="UP000640052"/>
    </source>
</evidence>
<dbReference type="Pfam" id="PF01554">
    <property type="entry name" value="MatE"/>
    <property type="match status" value="1"/>
</dbReference>
<feature type="transmembrane region" description="Helical" evidence="6">
    <location>
        <begin position="77"/>
        <end position="97"/>
    </location>
</feature>
<comment type="subcellular location">
    <subcellularLocation>
        <location evidence="1">Cell membrane</location>
        <topology evidence="1">Multi-pass membrane protein</topology>
    </subcellularLocation>
</comment>
<evidence type="ECO:0000256" key="2">
    <source>
        <dbReference type="ARBA" id="ARBA00022475"/>
    </source>
</evidence>
<dbReference type="GO" id="GO:0005886">
    <property type="term" value="C:plasma membrane"/>
    <property type="evidence" value="ECO:0007669"/>
    <property type="project" value="UniProtKB-SubCell"/>
</dbReference>
<feature type="transmembrane region" description="Helical" evidence="6">
    <location>
        <begin position="164"/>
        <end position="183"/>
    </location>
</feature>
<dbReference type="InterPro" id="IPR002528">
    <property type="entry name" value="MATE_fam"/>
</dbReference>
<dbReference type="PANTHER" id="PTHR30250:SF11">
    <property type="entry name" value="O-ANTIGEN TRANSPORTER-RELATED"/>
    <property type="match status" value="1"/>
</dbReference>
<evidence type="ECO:0008006" key="9">
    <source>
        <dbReference type="Google" id="ProtNLM"/>
    </source>
</evidence>
<dbReference type="GO" id="GO:0042910">
    <property type="term" value="F:xenobiotic transmembrane transporter activity"/>
    <property type="evidence" value="ECO:0007669"/>
    <property type="project" value="InterPro"/>
</dbReference>
<name>A0A919QA66_9ACTN</name>
<accession>A0A919QA66</accession>
<evidence type="ECO:0000313" key="7">
    <source>
        <dbReference type="EMBL" id="GIH25379.1"/>
    </source>
</evidence>
<evidence type="ECO:0000256" key="1">
    <source>
        <dbReference type="ARBA" id="ARBA00004651"/>
    </source>
</evidence>
<keyword evidence="5 6" id="KW-0472">Membrane</keyword>
<evidence type="ECO:0000256" key="4">
    <source>
        <dbReference type="ARBA" id="ARBA00022989"/>
    </source>
</evidence>
<organism evidence="7 8">
    <name type="scientific">Acrocarpospora phusangensis</name>
    <dbReference type="NCBI Taxonomy" id="1070424"/>
    <lineage>
        <taxon>Bacteria</taxon>
        <taxon>Bacillati</taxon>
        <taxon>Actinomycetota</taxon>
        <taxon>Actinomycetes</taxon>
        <taxon>Streptosporangiales</taxon>
        <taxon>Streptosporangiaceae</taxon>
        <taxon>Acrocarpospora</taxon>
    </lineage>
</organism>
<feature type="transmembrane region" description="Helical" evidence="6">
    <location>
        <begin position="139"/>
        <end position="158"/>
    </location>
</feature>
<keyword evidence="4 6" id="KW-1133">Transmembrane helix</keyword>
<dbReference type="AlphaFoldDB" id="A0A919QA66"/>